<dbReference type="AlphaFoldDB" id="A0A482XMI8"/>
<comment type="caution">
    <text evidence="1">The sequence shown here is derived from an EMBL/GenBank/DDBJ whole genome shotgun (WGS) entry which is preliminary data.</text>
</comment>
<evidence type="ECO:0000313" key="1">
    <source>
        <dbReference type="EMBL" id="RZF46538.1"/>
    </source>
</evidence>
<protein>
    <submittedName>
        <fullName evidence="1">Uncharacterized protein</fullName>
    </submittedName>
</protein>
<accession>A0A482XMI8</accession>
<organism evidence="1 2">
    <name type="scientific">Laodelphax striatellus</name>
    <name type="common">Small brown planthopper</name>
    <name type="synonym">Delphax striatella</name>
    <dbReference type="NCBI Taxonomy" id="195883"/>
    <lineage>
        <taxon>Eukaryota</taxon>
        <taxon>Metazoa</taxon>
        <taxon>Ecdysozoa</taxon>
        <taxon>Arthropoda</taxon>
        <taxon>Hexapoda</taxon>
        <taxon>Insecta</taxon>
        <taxon>Pterygota</taxon>
        <taxon>Neoptera</taxon>
        <taxon>Paraneoptera</taxon>
        <taxon>Hemiptera</taxon>
        <taxon>Auchenorrhyncha</taxon>
        <taxon>Fulgoroidea</taxon>
        <taxon>Delphacidae</taxon>
        <taxon>Criomorphinae</taxon>
        <taxon>Laodelphax</taxon>
    </lineage>
</organism>
<evidence type="ECO:0000313" key="2">
    <source>
        <dbReference type="Proteomes" id="UP000291343"/>
    </source>
</evidence>
<name>A0A482XMI8_LAOST</name>
<reference evidence="1 2" key="1">
    <citation type="journal article" date="2017" name="Gigascience">
        <title>Genome sequence of the small brown planthopper, Laodelphax striatellus.</title>
        <authorList>
            <person name="Zhu J."/>
            <person name="Jiang F."/>
            <person name="Wang X."/>
            <person name="Yang P."/>
            <person name="Bao Y."/>
            <person name="Zhao W."/>
            <person name="Wang W."/>
            <person name="Lu H."/>
            <person name="Wang Q."/>
            <person name="Cui N."/>
            <person name="Li J."/>
            <person name="Chen X."/>
            <person name="Luo L."/>
            <person name="Yu J."/>
            <person name="Kang L."/>
            <person name="Cui F."/>
        </authorList>
    </citation>
    <scope>NUCLEOTIDE SEQUENCE [LARGE SCALE GENOMIC DNA]</scope>
    <source>
        <strain evidence="1">Lst14</strain>
    </source>
</reference>
<sequence>MEDITQYDRKALLPKITIDLGSDKITLDAKTIENYFDIEKPKIYKCSKDSESFLKVVNEVRGKSGVRKVFHQDGVKVLRHSIGLNTLSARIIEQKYLDPTDFNVLKFAGKLVME</sequence>
<keyword evidence="2" id="KW-1185">Reference proteome</keyword>
<proteinExistence type="predicted"/>
<dbReference type="InParanoid" id="A0A482XMI8"/>
<dbReference type="EMBL" id="QKKF02005931">
    <property type="protein sequence ID" value="RZF46538.1"/>
    <property type="molecule type" value="Genomic_DNA"/>
</dbReference>
<gene>
    <name evidence="1" type="ORF">LSTR_LSTR009382</name>
</gene>
<dbReference type="Proteomes" id="UP000291343">
    <property type="component" value="Unassembled WGS sequence"/>
</dbReference>